<evidence type="ECO:0000313" key="2">
    <source>
        <dbReference type="Proteomes" id="UP000048908"/>
    </source>
</evidence>
<dbReference type="EMBL" id="CXPG01000020">
    <property type="protein sequence ID" value="CTQ33674.1"/>
    <property type="molecule type" value="Genomic_DNA"/>
</dbReference>
<dbReference type="CDD" id="cd06661">
    <property type="entry name" value="GGCT_like"/>
    <property type="match status" value="1"/>
</dbReference>
<proteinExistence type="predicted"/>
<dbReference type="Gene3D" id="3.10.490.10">
    <property type="entry name" value="Gamma-glutamyl cyclotransferase-like"/>
    <property type="match status" value="1"/>
</dbReference>
<dbReference type="RefSeq" id="WP_055683058.1">
    <property type="nucleotide sequence ID" value="NZ_CXPG01000020.1"/>
</dbReference>
<keyword evidence="2" id="KW-1185">Reference proteome</keyword>
<reference evidence="1 2" key="1">
    <citation type="submission" date="2015-07" db="EMBL/GenBank/DDBJ databases">
        <authorList>
            <person name="Noorani M."/>
        </authorList>
    </citation>
    <scope>NUCLEOTIDE SEQUENCE [LARGE SCALE GENOMIC DNA]</scope>
    <source>
        <strain evidence="1 2">CECT 5088</strain>
    </source>
</reference>
<name>A0A0M6XUQ3_9RHOB</name>
<dbReference type="STRING" id="282197.SAMN04488517_102504"/>
<dbReference type="SUPFAM" id="SSF110857">
    <property type="entry name" value="Gamma-glutamyl cyclotransferase-like"/>
    <property type="match status" value="1"/>
</dbReference>
<dbReference type="InterPro" id="IPR013024">
    <property type="entry name" value="GGCT-like"/>
</dbReference>
<dbReference type="AlphaFoldDB" id="A0A0M6XUQ3"/>
<dbReference type="InterPro" id="IPR036568">
    <property type="entry name" value="GGCT-like_sf"/>
</dbReference>
<organism evidence="1 2">
    <name type="scientific">Jannaschia rubra</name>
    <dbReference type="NCBI Taxonomy" id="282197"/>
    <lineage>
        <taxon>Bacteria</taxon>
        <taxon>Pseudomonadati</taxon>
        <taxon>Pseudomonadota</taxon>
        <taxon>Alphaproteobacteria</taxon>
        <taxon>Rhodobacterales</taxon>
        <taxon>Roseobacteraceae</taxon>
        <taxon>Jannaschia</taxon>
    </lineage>
</organism>
<gene>
    <name evidence="1" type="ORF">JAN5088_02458</name>
</gene>
<evidence type="ECO:0000313" key="1">
    <source>
        <dbReference type="EMBL" id="CTQ33674.1"/>
    </source>
</evidence>
<dbReference type="OrthoDB" id="5567366at2"/>
<evidence type="ECO:0008006" key="3">
    <source>
        <dbReference type="Google" id="ProtNLM"/>
    </source>
</evidence>
<dbReference type="Proteomes" id="UP000048908">
    <property type="component" value="Unassembled WGS sequence"/>
</dbReference>
<accession>A0A0M6XUQ3</accession>
<sequence length="191" mass="21327">MQGEKRHRFFGYGSLVNRKTHAYPQGERVTVAGWRRAWRHTTFHPAPFLTAVPDPTGRIDGLSAEVPGGDWVALDRREAGYLRQPLPEGPSIYHIPEDLHPAPDAAHPILLSYLDVVVQGYLAEYGEQGVERFFRTTDGWDAPIRDDRAAPVYPRAQTLTLQETGLVDDWLRQLHEAPLLPVENTSGGIGG</sequence>
<protein>
    <recommendedName>
        <fullName evidence="3">Gamma-glutamylcyclotransferase AIG2-like domain-containing protein</fullName>
    </recommendedName>
</protein>